<dbReference type="Pfam" id="PF15595">
    <property type="entry name" value="Imm51"/>
    <property type="match status" value="1"/>
</dbReference>
<proteinExistence type="predicted"/>
<comment type="caution">
    <text evidence="1">The sequence shown here is derived from an EMBL/GenBank/DDBJ whole genome shotgun (WGS) entry which is preliminary data.</text>
</comment>
<organism evidence="1">
    <name type="scientific">Mycolicibacterium mucogenicum DSM 44124</name>
    <dbReference type="NCBI Taxonomy" id="1226753"/>
    <lineage>
        <taxon>Bacteria</taxon>
        <taxon>Bacillati</taxon>
        <taxon>Actinomycetota</taxon>
        <taxon>Actinomycetes</taxon>
        <taxon>Mycobacteriales</taxon>
        <taxon>Mycobacteriaceae</taxon>
        <taxon>Mycolicibacterium</taxon>
    </lineage>
</organism>
<evidence type="ECO:0000313" key="1">
    <source>
        <dbReference type="EMBL" id="TLH54238.1"/>
    </source>
</evidence>
<accession>A0A8H2JEE6</accession>
<reference evidence="1" key="1">
    <citation type="submission" date="2018-01" db="EMBL/GenBank/DDBJ databases">
        <title>Comparative genomics of Mycobacterium mucogenicum and Mycobacterium neoaurum clade members emphasizing tRNA and non-coding RNA.</title>
        <authorList>
            <person name="Behra P.R.K."/>
            <person name="Pettersson B.M.F."/>
            <person name="Das S."/>
            <person name="Dasgupta S."/>
            <person name="Kirsebom L.A."/>
        </authorList>
    </citation>
    <scope>NUCLEOTIDE SEQUENCE</scope>
    <source>
        <strain evidence="1">DSM 44124</strain>
    </source>
</reference>
<dbReference type="EMBL" id="POTL01000001">
    <property type="protein sequence ID" value="TLH54238.1"/>
    <property type="molecule type" value="Genomic_DNA"/>
</dbReference>
<sequence>MTPVDPFFLDDEDPASVQLLLSTGDLPVDSAVEAHGHLANGYFWTGVAEYLISSYRPDLSGEFEFDSEAGTFAVFGDREQLLTLAALMRPAVTDSDVVGALITTAAAAGHEFDD</sequence>
<protein>
    <recommendedName>
        <fullName evidence="2">Immunity protein 51</fullName>
    </recommendedName>
</protein>
<gene>
    <name evidence="1" type="ORF">C1S78_19370</name>
</gene>
<dbReference type="AlphaFoldDB" id="A0A8H2JEE6"/>
<evidence type="ECO:0008006" key="2">
    <source>
        <dbReference type="Google" id="ProtNLM"/>
    </source>
</evidence>
<name>A0A8H2JEE6_MYCMU</name>
<dbReference type="InterPro" id="IPR028956">
    <property type="entry name" value="Imm51"/>
</dbReference>